<keyword evidence="4 5" id="KW-0472">Membrane</keyword>
<comment type="subcellular location">
    <subcellularLocation>
        <location evidence="1">Membrane</location>
        <topology evidence="1">Single-pass membrane protein</topology>
    </subcellularLocation>
</comment>
<dbReference type="AlphaFoldDB" id="A0A7N0TCM1"/>
<keyword evidence="8" id="KW-1185">Reference proteome</keyword>
<evidence type="ECO:0000259" key="6">
    <source>
        <dbReference type="Pfam" id="PF03168"/>
    </source>
</evidence>
<dbReference type="Gramene" id="Kaladp0032s0117.1.v1.1">
    <property type="protein sequence ID" value="Kaladp0032s0117.1.v1.1.CDS.1"/>
    <property type="gene ID" value="Kaladp0032s0117.v1.1"/>
</dbReference>
<evidence type="ECO:0000256" key="4">
    <source>
        <dbReference type="ARBA" id="ARBA00023136"/>
    </source>
</evidence>
<sequence>MSLASEKSPKHCAERKLDYYKLYKRIFYIFSTLLSTLLLLILIVWLILRPTKPEFSLKEASINQLDLPSLHTLNSSVQFTILSRNPNQKVGIYYDELKAYASYKGQQITVQSTLPPFYQGHGDINVLTDSLVGAGFPVASSFRYEVQRDKMVGKLVLSLKVGGQVRWKVGSWVSWRYHINVHCIALMDFKEIPSGPLSMKQETQCSTSV</sequence>
<evidence type="ECO:0000256" key="3">
    <source>
        <dbReference type="ARBA" id="ARBA00022989"/>
    </source>
</evidence>
<dbReference type="Pfam" id="PF03168">
    <property type="entry name" value="LEA_2"/>
    <property type="match status" value="1"/>
</dbReference>
<keyword evidence="2 5" id="KW-0812">Transmembrane</keyword>
<organism evidence="7 8">
    <name type="scientific">Kalanchoe fedtschenkoi</name>
    <name type="common">Lavender scallops</name>
    <name type="synonym">South American air plant</name>
    <dbReference type="NCBI Taxonomy" id="63787"/>
    <lineage>
        <taxon>Eukaryota</taxon>
        <taxon>Viridiplantae</taxon>
        <taxon>Streptophyta</taxon>
        <taxon>Embryophyta</taxon>
        <taxon>Tracheophyta</taxon>
        <taxon>Spermatophyta</taxon>
        <taxon>Magnoliopsida</taxon>
        <taxon>eudicotyledons</taxon>
        <taxon>Gunneridae</taxon>
        <taxon>Pentapetalae</taxon>
        <taxon>Saxifragales</taxon>
        <taxon>Crassulaceae</taxon>
        <taxon>Kalanchoe</taxon>
    </lineage>
</organism>
<evidence type="ECO:0000256" key="5">
    <source>
        <dbReference type="SAM" id="Phobius"/>
    </source>
</evidence>
<accession>A0A7N0TCM1</accession>
<proteinExistence type="predicted"/>
<dbReference type="GO" id="GO:0110126">
    <property type="term" value="P:phloem loading"/>
    <property type="evidence" value="ECO:0007669"/>
    <property type="project" value="EnsemblPlants"/>
</dbReference>
<evidence type="ECO:0000313" key="8">
    <source>
        <dbReference type="Proteomes" id="UP000594263"/>
    </source>
</evidence>
<dbReference type="GO" id="GO:0098542">
    <property type="term" value="P:defense response to other organism"/>
    <property type="evidence" value="ECO:0007669"/>
    <property type="project" value="InterPro"/>
</dbReference>
<dbReference type="EnsemblPlants" id="Kaladp0032s0117.1.v1.1">
    <property type="protein sequence ID" value="Kaladp0032s0117.1.v1.1.CDS.1"/>
    <property type="gene ID" value="Kaladp0032s0117.v1.1"/>
</dbReference>
<dbReference type="GO" id="GO:0009511">
    <property type="term" value="C:plasmodesmatal endoplasmic reticulum"/>
    <property type="evidence" value="ECO:0007669"/>
    <property type="project" value="EnsemblPlants"/>
</dbReference>
<evidence type="ECO:0000256" key="1">
    <source>
        <dbReference type="ARBA" id="ARBA00004167"/>
    </source>
</evidence>
<dbReference type="Proteomes" id="UP000594263">
    <property type="component" value="Unplaced"/>
</dbReference>
<dbReference type="InterPro" id="IPR044839">
    <property type="entry name" value="NDR1-like"/>
</dbReference>
<feature type="domain" description="Late embryogenesis abundant protein LEA-2 subgroup" evidence="6">
    <location>
        <begin position="81"/>
        <end position="183"/>
    </location>
</feature>
<dbReference type="PANTHER" id="PTHR31415:SF20">
    <property type="entry name" value="NDR1_HIN1-LIKE PROTEIN 26"/>
    <property type="match status" value="1"/>
</dbReference>
<name>A0A7N0TCM1_KALFE</name>
<dbReference type="OMA" id="RWKIGTW"/>
<reference evidence="7" key="1">
    <citation type="submission" date="2021-01" db="UniProtKB">
        <authorList>
            <consortium name="EnsemblPlants"/>
        </authorList>
    </citation>
    <scope>IDENTIFICATION</scope>
</reference>
<keyword evidence="3 5" id="KW-1133">Transmembrane helix</keyword>
<dbReference type="PANTHER" id="PTHR31415">
    <property type="entry name" value="OS05G0367900 PROTEIN"/>
    <property type="match status" value="1"/>
</dbReference>
<evidence type="ECO:0000256" key="2">
    <source>
        <dbReference type="ARBA" id="ARBA00022692"/>
    </source>
</evidence>
<feature type="transmembrane region" description="Helical" evidence="5">
    <location>
        <begin position="26"/>
        <end position="48"/>
    </location>
</feature>
<dbReference type="InterPro" id="IPR004864">
    <property type="entry name" value="LEA_2"/>
</dbReference>
<evidence type="ECO:0000313" key="7">
    <source>
        <dbReference type="EnsemblPlants" id="Kaladp0032s0117.1.v1.1.CDS.1"/>
    </source>
</evidence>
<protein>
    <recommendedName>
        <fullName evidence="6">Late embryogenesis abundant protein LEA-2 subgroup domain-containing protein</fullName>
    </recommendedName>
</protein>